<dbReference type="SUPFAM" id="SSF103473">
    <property type="entry name" value="MFS general substrate transporter"/>
    <property type="match status" value="1"/>
</dbReference>
<feature type="transmembrane region" description="Helical" evidence="2">
    <location>
        <begin position="316"/>
        <end position="334"/>
    </location>
</feature>
<dbReference type="Proteomes" id="UP000886520">
    <property type="component" value="Chromosome 25"/>
</dbReference>
<dbReference type="EMBL" id="JABFUD020000025">
    <property type="protein sequence ID" value="KAI5059650.1"/>
    <property type="molecule type" value="Genomic_DNA"/>
</dbReference>
<organism evidence="3 4">
    <name type="scientific">Adiantum capillus-veneris</name>
    <name type="common">Maidenhair fern</name>
    <dbReference type="NCBI Taxonomy" id="13818"/>
    <lineage>
        <taxon>Eukaryota</taxon>
        <taxon>Viridiplantae</taxon>
        <taxon>Streptophyta</taxon>
        <taxon>Embryophyta</taxon>
        <taxon>Tracheophyta</taxon>
        <taxon>Polypodiopsida</taxon>
        <taxon>Polypodiidae</taxon>
        <taxon>Polypodiales</taxon>
        <taxon>Pteridineae</taxon>
        <taxon>Pteridaceae</taxon>
        <taxon>Vittarioideae</taxon>
        <taxon>Adiantum</taxon>
    </lineage>
</organism>
<feature type="transmembrane region" description="Helical" evidence="2">
    <location>
        <begin position="197"/>
        <end position="217"/>
    </location>
</feature>
<feature type="transmembrane region" description="Helical" evidence="2">
    <location>
        <begin position="88"/>
        <end position="106"/>
    </location>
</feature>
<keyword evidence="4" id="KW-1185">Reference proteome</keyword>
<gene>
    <name evidence="3" type="ORF">GOP47_0025969</name>
</gene>
<evidence type="ECO:0000256" key="2">
    <source>
        <dbReference type="SAM" id="Phobius"/>
    </source>
</evidence>
<accession>A0A9D4Z3C3</accession>
<dbReference type="PANTHER" id="PTHR11328:SF28">
    <property type="entry name" value="MAJOR FACILITATOR SUPERFAMILY DOMAIN-CONTAINING PROTEIN 12"/>
    <property type="match status" value="1"/>
</dbReference>
<dbReference type="InterPro" id="IPR036259">
    <property type="entry name" value="MFS_trans_sf"/>
</dbReference>
<dbReference type="Gene3D" id="1.20.1250.20">
    <property type="entry name" value="MFS general substrate transporter like domains"/>
    <property type="match status" value="1"/>
</dbReference>
<dbReference type="FunFam" id="1.20.1250.20:FF:000349">
    <property type="entry name" value="Major facilitator superfamily domain-containing 12a"/>
    <property type="match status" value="1"/>
</dbReference>
<dbReference type="GO" id="GO:0005886">
    <property type="term" value="C:plasma membrane"/>
    <property type="evidence" value="ECO:0007669"/>
    <property type="project" value="TreeGrafter"/>
</dbReference>
<feature type="transmembrane region" description="Helical" evidence="2">
    <location>
        <begin position="456"/>
        <end position="476"/>
    </location>
</feature>
<evidence type="ECO:0000313" key="4">
    <source>
        <dbReference type="Proteomes" id="UP000886520"/>
    </source>
</evidence>
<evidence type="ECO:0000313" key="3">
    <source>
        <dbReference type="EMBL" id="KAI5059650.1"/>
    </source>
</evidence>
<protein>
    <submittedName>
        <fullName evidence="3">Uncharacterized protein</fullName>
    </submittedName>
</protein>
<feature type="transmembrane region" description="Helical" evidence="2">
    <location>
        <begin position="278"/>
        <end position="304"/>
    </location>
</feature>
<feature type="transmembrane region" description="Helical" evidence="2">
    <location>
        <begin position="156"/>
        <end position="177"/>
    </location>
</feature>
<comment type="caution">
    <text evidence="3">The sequence shown here is derived from an EMBL/GenBank/DDBJ whole genome shotgun (WGS) entry which is preliminary data.</text>
</comment>
<dbReference type="PANTHER" id="PTHR11328">
    <property type="entry name" value="MAJOR FACILITATOR SUPERFAMILY DOMAIN-CONTAINING PROTEIN"/>
    <property type="match status" value="1"/>
</dbReference>
<comment type="similarity">
    <text evidence="1">Belongs to the major facilitator superfamily.</text>
</comment>
<sequence length="545" mass="59486">MSLSPTSSVWERDGVLAHDEENASESVSLLSRKWTESTLDGDTVGHLLPRKSILSYGVGHMLNDLTSACWFTYLLIFLTDIGLSPSEAALVMLSGQLADGVATVFVGSLIDKYGHYKLWHVGGCALVAVSFSSVFGGCWTCSLLGTDSRLATTISYSIFAAIFNIGWAATQVSHMSLVNCLSSNPTSRVALTSCRNAFTMIANLCLFAIAYVVFKAFPARDPSDVERQFRWIAQVSVVSGCCFTLIFLLGVKEPRLEHLLRPLDCKKVSWVYWFKKVLYYQVAFVYVATRLATNVSQAFLAFFLIDDLNMRDSAKAVVPATMYVSSFVVSIGLQELGGWTGNRIKFYFSLGSSLWMVSGALIYLLTVSTRNFVFPLSVIIGVANALMTVTAVSMEGILVGLDLSGCAFVYASLSFLDKFACGAALYVIEALNTADKQGCKPEALGRSPCSLSTVRMTLALVPAGSALLGVCVTLLMDLKTSVSIAELEEPLLSTTEHCLKQSAYSWRTTGADLRTLKGGSCKWRRYQHSLARWCCIGQNVANWLY</sequence>
<feature type="transmembrane region" description="Helical" evidence="2">
    <location>
        <begin position="53"/>
        <end position="76"/>
    </location>
</feature>
<dbReference type="AlphaFoldDB" id="A0A9D4Z3C3"/>
<feature type="transmembrane region" description="Helical" evidence="2">
    <location>
        <begin position="118"/>
        <end position="144"/>
    </location>
</feature>
<dbReference type="Pfam" id="PF13347">
    <property type="entry name" value="MFS_2"/>
    <property type="match status" value="1"/>
</dbReference>
<keyword evidence="2" id="KW-0812">Transmembrane</keyword>
<dbReference type="GO" id="GO:0015293">
    <property type="term" value="F:symporter activity"/>
    <property type="evidence" value="ECO:0007669"/>
    <property type="project" value="InterPro"/>
</dbReference>
<name>A0A9D4Z3C3_ADICA</name>
<dbReference type="InterPro" id="IPR039672">
    <property type="entry name" value="MFS_2"/>
</dbReference>
<dbReference type="OrthoDB" id="1730117at2759"/>
<feature type="transmembrane region" description="Helical" evidence="2">
    <location>
        <begin position="372"/>
        <end position="394"/>
    </location>
</feature>
<keyword evidence="2" id="KW-0472">Membrane</keyword>
<keyword evidence="2" id="KW-1133">Transmembrane helix</keyword>
<reference evidence="3" key="1">
    <citation type="submission" date="2021-01" db="EMBL/GenBank/DDBJ databases">
        <title>Adiantum capillus-veneris genome.</title>
        <authorList>
            <person name="Fang Y."/>
            <person name="Liao Q."/>
        </authorList>
    </citation>
    <scope>NUCLEOTIDE SEQUENCE</scope>
    <source>
        <strain evidence="3">H3</strain>
        <tissue evidence="3">Leaf</tissue>
    </source>
</reference>
<feature type="transmembrane region" description="Helical" evidence="2">
    <location>
        <begin position="346"/>
        <end position="365"/>
    </location>
</feature>
<evidence type="ECO:0000256" key="1">
    <source>
        <dbReference type="ARBA" id="ARBA00008335"/>
    </source>
</evidence>
<dbReference type="GO" id="GO:0008643">
    <property type="term" value="P:carbohydrate transport"/>
    <property type="evidence" value="ECO:0007669"/>
    <property type="project" value="InterPro"/>
</dbReference>
<proteinExistence type="inferred from homology"/>
<feature type="transmembrane region" description="Helical" evidence="2">
    <location>
        <begin position="229"/>
        <end position="251"/>
    </location>
</feature>